<dbReference type="Pfam" id="PF07699">
    <property type="entry name" value="Ephrin_rec_like"/>
    <property type="match status" value="1"/>
</dbReference>
<evidence type="ECO:0000256" key="1">
    <source>
        <dbReference type="SAM" id="MobiDB-lite"/>
    </source>
</evidence>
<feature type="region of interest" description="Disordered" evidence="1">
    <location>
        <begin position="224"/>
        <end position="290"/>
    </location>
</feature>
<dbReference type="InterPro" id="IPR009030">
    <property type="entry name" value="Growth_fac_rcpt_cys_sf"/>
</dbReference>
<protein>
    <recommendedName>
        <fullName evidence="2">Tyrosine-protein kinase ephrin type A/B receptor-like domain-containing protein</fullName>
    </recommendedName>
</protein>
<proteinExistence type="predicted"/>
<sequence length="355" mass="39533">MTTVTQVEPFLFWIFPLGHSLVRESVLIVLTPSCQDSYQVVGDYCVKCGQGYSYSVTAGVCTLCPIASCGAGRYYSSSSLGCQDCQIGYYQPARGKFSCIACDPGLTTYNTGSTLKSKCIPTAASAIIDKMTTAEIAAVVIVPCFVQEKIVPEGPTEWQNVNKYGEIKLSFVSYKLNDLRAKRGVKPLEKQPIIQKIPEYSEIPRFTEKLQRKAKQRKPVIMANNQVTSHMNHELPPIKIKKSRRGKRKSRKHQREYDDDPMMNAPPSDTQFPKPLPARPPSDGSFNTSSSYLHAQNQSFSMSPEYMNSKSQMFKTSVASSHHYDEISPRHGPGPLSGGRPSDNKIHIDSDDDMR</sequence>
<comment type="caution">
    <text evidence="3">The sequence shown here is derived from an EMBL/GenBank/DDBJ whole genome shotgun (WGS) entry which is preliminary data.</text>
</comment>
<dbReference type="InterPro" id="IPR011641">
    <property type="entry name" value="Tyr-kin_ephrin_A/B_rcpt-like"/>
</dbReference>
<dbReference type="SMART" id="SM01411">
    <property type="entry name" value="Ephrin_rec_like"/>
    <property type="match status" value="2"/>
</dbReference>
<feature type="compositionally biased region" description="Basic and acidic residues" evidence="1">
    <location>
        <begin position="342"/>
        <end position="355"/>
    </location>
</feature>
<feature type="region of interest" description="Disordered" evidence="1">
    <location>
        <begin position="311"/>
        <end position="355"/>
    </location>
</feature>
<feature type="domain" description="Tyrosine-protein kinase ephrin type A/B receptor-like" evidence="2">
    <location>
        <begin position="72"/>
        <end position="119"/>
    </location>
</feature>
<gene>
    <name evidence="3" type="ORF">KUTeg_006315</name>
</gene>
<dbReference type="PANTHER" id="PTHR46967">
    <property type="entry name" value="INSULIN-LIKE GROWTH FACTOR BINDING PROTEIN,N-TERMINAL"/>
    <property type="match status" value="1"/>
</dbReference>
<keyword evidence="4" id="KW-1185">Reference proteome</keyword>
<feature type="compositionally biased region" description="Polar residues" evidence="1">
    <location>
        <begin position="311"/>
        <end position="320"/>
    </location>
</feature>
<dbReference type="PANTHER" id="PTHR46967:SF1">
    <property type="entry name" value="KERATIN-ASSOCIATED PROTEIN 16-1-LIKE"/>
    <property type="match status" value="1"/>
</dbReference>
<feature type="compositionally biased region" description="Basic residues" evidence="1">
    <location>
        <begin position="239"/>
        <end position="254"/>
    </location>
</feature>
<evidence type="ECO:0000313" key="3">
    <source>
        <dbReference type="EMBL" id="KAJ8316301.1"/>
    </source>
</evidence>
<evidence type="ECO:0000313" key="4">
    <source>
        <dbReference type="Proteomes" id="UP001217089"/>
    </source>
</evidence>
<organism evidence="3 4">
    <name type="scientific">Tegillarca granosa</name>
    <name type="common">Malaysian cockle</name>
    <name type="synonym">Anadara granosa</name>
    <dbReference type="NCBI Taxonomy" id="220873"/>
    <lineage>
        <taxon>Eukaryota</taxon>
        <taxon>Metazoa</taxon>
        <taxon>Spiralia</taxon>
        <taxon>Lophotrochozoa</taxon>
        <taxon>Mollusca</taxon>
        <taxon>Bivalvia</taxon>
        <taxon>Autobranchia</taxon>
        <taxon>Pteriomorphia</taxon>
        <taxon>Arcoida</taxon>
        <taxon>Arcoidea</taxon>
        <taxon>Arcidae</taxon>
        <taxon>Tegillarca</taxon>
    </lineage>
</organism>
<accession>A0ABQ9FJE9</accession>
<evidence type="ECO:0000259" key="2">
    <source>
        <dbReference type="Pfam" id="PF07699"/>
    </source>
</evidence>
<dbReference type="Proteomes" id="UP001217089">
    <property type="component" value="Unassembled WGS sequence"/>
</dbReference>
<name>A0ABQ9FJE9_TEGGR</name>
<dbReference type="EMBL" id="JARBDR010000328">
    <property type="protein sequence ID" value="KAJ8316301.1"/>
    <property type="molecule type" value="Genomic_DNA"/>
</dbReference>
<reference evidence="3 4" key="1">
    <citation type="submission" date="2022-12" db="EMBL/GenBank/DDBJ databases">
        <title>Chromosome-level genome of Tegillarca granosa.</title>
        <authorList>
            <person name="Kim J."/>
        </authorList>
    </citation>
    <scope>NUCLEOTIDE SEQUENCE [LARGE SCALE GENOMIC DNA]</scope>
    <source>
        <strain evidence="3">Teg-2019</strain>
        <tissue evidence="3">Adductor muscle</tissue>
    </source>
</reference>
<dbReference type="Gene3D" id="2.10.50.10">
    <property type="entry name" value="Tumor Necrosis Factor Receptor, subunit A, domain 2"/>
    <property type="match status" value="1"/>
</dbReference>
<dbReference type="SUPFAM" id="SSF57184">
    <property type="entry name" value="Growth factor receptor domain"/>
    <property type="match status" value="1"/>
</dbReference>